<reference evidence="7 8" key="3">
    <citation type="submission" date="2016-04" db="EMBL/GenBank/DDBJ databases">
        <authorList>
            <consortium name="Pathogen Informatics"/>
        </authorList>
    </citation>
    <scope>NUCLEOTIDE SEQUENCE [LARGE SCALE GENOMIC DNA]</scope>
    <source>
        <strain evidence="7">K480</strain>
        <strain evidence="8">k480</strain>
    </source>
</reference>
<accession>W0S000</accession>
<dbReference type="PANTHER" id="PTHR43179">
    <property type="entry name" value="RHAMNOSYLTRANSFERASE WBBL"/>
    <property type="match status" value="1"/>
</dbReference>
<organism evidence="6">
    <name type="scientific">Klebsiella pneumoniae</name>
    <dbReference type="NCBI Taxonomy" id="573"/>
    <lineage>
        <taxon>Bacteria</taxon>
        <taxon>Pseudomonadati</taxon>
        <taxon>Pseudomonadota</taxon>
        <taxon>Gammaproteobacteria</taxon>
        <taxon>Enterobacterales</taxon>
        <taxon>Enterobacteriaceae</taxon>
        <taxon>Klebsiella/Raoultella group</taxon>
        <taxon>Klebsiella</taxon>
        <taxon>Klebsiella pneumoniae complex</taxon>
    </lineage>
</organism>
<dbReference type="AlphaFoldDB" id="W0S000"/>
<evidence type="ECO:0000313" key="6">
    <source>
        <dbReference type="EMBL" id="BAO24072.1"/>
    </source>
</evidence>
<feature type="transmembrane region" description="Helical" evidence="4">
    <location>
        <begin position="262"/>
        <end position="279"/>
    </location>
</feature>
<keyword evidence="4" id="KW-1133">Transmembrane helix</keyword>
<protein>
    <submittedName>
        <fullName evidence="7">Glycosyl transferase</fullName>
    </submittedName>
    <submittedName>
        <fullName evidence="6">Glycosyltransferase</fullName>
    </submittedName>
</protein>
<name>W0S000_KLEPN</name>
<dbReference type="GO" id="GO:0016757">
    <property type="term" value="F:glycosyltransferase activity"/>
    <property type="evidence" value="ECO:0007669"/>
    <property type="project" value="UniProtKB-KW"/>
</dbReference>
<dbReference type="Proteomes" id="UP000077826">
    <property type="component" value="Unassembled WGS sequence"/>
</dbReference>
<evidence type="ECO:0000313" key="8">
    <source>
        <dbReference type="Proteomes" id="UP000077826"/>
    </source>
</evidence>
<dbReference type="EMBL" id="FLDK01000003">
    <property type="protein sequence ID" value="SAS94189.1"/>
    <property type="molecule type" value="Genomic_DNA"/>
</dbReference>
<proteinExistence type="inferred from homology"/>
<dbReference type="CDD" id="cd00761">
    <property type="entry name" value="Glyco_tranf_GTA_type"/>
    <property type="match status" value="1"/>
</dbReference>
<reference evidence="6" key="2">
    <citation type="journal article" date="2013" name="PLoS ONE">
        <title>Capsular Types of Klebsiella pneumoniae Revisited by wzc Sequencing.</title>
        <authorList>
            <person name="Pan Y.J."/>
            <person name="Lin T.L."/>
            <person name="Chen Y.H."/>
            <person name="Hsu C.R."/>
            <person name="Hsieh P.F."/>
            <person name="Wu M.C."/>
            <person name="Wang J.T."/>
        </authorList>
    </citation>
    <scope>NUCLEOTIDE SEQUENCE</scope>
    <source>
        <strain evidence="6">7749</strain>
    </source>
</reference>
<dbReference type="PATRIC" id="fig|573.1885.peg.5686"/>
<dbReference type="InterPro" id="IPR029044">
    <property type="entry name" value="Nucleotide-diphossugar_trans"/>
</dbReference>
<evidence type="ECO:0000256" key="2">
    <source>
        <dbReference type="ARBA" id="ARBA00022676"/>
    </source>
</evidence>
<keyword evidence="4" id="KW-0812">Transmembrane</keyword>
<keyword evidence="2" id="KW-0328">Glycosyltransferase</keyword>
<dbReference type="PANTHER" id="PTHR43179:SF12">
    <property type="entry name" value="GALACTOFURANOSYLTRANSFERASE GLFT2"/>
    <property type="match status" value="1"/>
</dbReference>
<evidence type="ECO:0000259" key="5">
    <source>
        <dbReference type="Pfam" id="PF00535"/>
    </source>
</evidence>
<evidence type="ECO:0000256" key="1">
    <source>
        <dbReference type="ARBA" id="ARBA00006739"/>
    </source>
</evidence>
<feature type="domain" description="Glycosyltransferase 2-like" evidence="5">
    <location>
        <begin position="7"/>
        <end position="129"/>
    </location>
</feature>
<dbReference type="EMBL" id="AB742230">
    <property type="protein sequence ID" value="BAO24072.1"/>
    <property type="molecule type" value="Genomic_DNA"/>
</dbReference>
<evidence type="ECO:0000256" key="3">
    <source>
        <dbReference type="ARBA" id="ARBA00022679"/>
    </source>
</evidence>
<keyword evidence="4" id="KW-0472">Membrane</keyword>
<gene>
    <name evidence="7" type="ORF">SAMEA2273558_01737</name>
</gene>
<keyword evidence="3 6" id="KW-0808">Transferase</keyword>
<reference evidence="6" key="1">
    <citation type="submission" date="2012-08" db="EMBL/GenBank/DDBJ databases">
        <authorList>
            <person name="Lin T."/>
            <person name="Wang J."/>
        </authorList>
    </citation>
    <scope>NUCLEOTIDE SEQUENCE</scope>
    <source>
        <strain evidence="6">7749</strain>
    </source>
</reference>
<dbReference type="SUPFAM" id="SSF53448">
    <property type="entry name" value="Nucleotide-diphospho-sugar transferases"/>
    <property type="match status" value="1"/>
</dbReference>
<dbReference type="Gene3D" id="3.90.550.10">
    <property type="entry name" value="Spore Coat Polysaccharide Biosynthesis Protein SpsA, Chain A"/>
    <property type="match status" value="1"/>
</dbReference>
<sequence>MDKLLFTVIVPTFNDVPRTIKCIHSLIEQTISPSLFEVIIVDNNPQLLEYCEVPSNFKIIHEPTPGSYAARNTALKLANGKYIAFTDADCLVSPKWLESALKYLDNKTDRVAGNIKLFDETGSKKMTFSACYEKAYAFDQKTNASRGECVTANLIIHKSFIDRVGYFDSNLFSGGDIEWNLRATKENIGIVYADDVIVMHPIRASLKEIVSKRVRVIGGQYKKLSIIGTLKFLLPPIKDVAYLSSRAELTRFEKISAFLIRYYLKIISFIMVILLKLNIQKPKRA</sequence>
<evidence type="ECO:0000313" key="7">
    <source>
        <dbReference type="EMBL" id="SAS94189.1"/>
    </source>
</evidence>
<dbReference type="InterPro" id="IPR001173">
    <property type="entry name" value="Glyco_trans_2-like"/>
</dbReference>
<comment type="similarity">
    <text evidence="1">Belongs to the glycosyltransferase 2 family.</text>
</comment>
<dbReference type="RefSeq" id="WP_001565659.1">
    <property type="nucleotide sequence ID" value="NZ_BIKA01000001.1"/>
</dbReference>
<evidence type="ECO:0000256" key="4">
    <source>
        <dbReference type="SAM" id="Phobius"/>
    </source>
</evidence>
<dbReference type="Pfam" id="PF00535">
    <property type="entry name" value="Glycos_transf_2"/>
    <property type="match status" value="1"/>
</dbReference>